<dbReference type="GO" id="GO:0000049">
    <property type="term" value="F:tRNA binding"/>
    <property type="evidence" value="ECO:0007669"/>
    <property type="project" value="TreeGrafter"/>
</dbReference>
<dbReference type="GO" id="GO:0022627">
    <property type="term" value="C:cytosolic small ribosomal subunit"/>
    <property type="evidence" value="ECO:0007669"/>
    <property type="project" value="TreeGrafter"/>
</dbReference>
<reference evidence="10" key="1">
    <citation type="submission" date="2021-02" db="EMBL/GenBank/DDBJ databases">
        <authorList>
            <person name="Nowell W R."/>
        </authorList>
    </citation>
    <scope>NUCLEOTIDE SEQUENCE</scope>
    <source>
        <strain evidence="10">Ploen Becks lab</strain>
    </source>
</reference>
<dbReference type="GO" id="GO:0003729">
    <property type="term" value="F:mRNA binding"/>
    <property type="evidence" value="ECO:0007669"/>
    <property type="project" value="TreeGrafter"/>
</dbReference>
<accession>A0A813M2A0</accession>
<dbReference type="GO" id="GO:0003743">
    <property type="term" value="F:translation initiation factor activity"/>
    <property type="evidence" value="ECO:0007669"/>
    <property type="project" value="UniProtKB-KW"/>
</dbReference>
<dbReference type="InterPro" id="IPR011387">
    <property type="entry name" value="TIF2A"/>
</dbReference>
<evidence type="ECO:0000256" key="7">
    <source>
        <dbReference type="ARBA" id="ARBA00022845"/>
    </source>
</evidence>
<evidence type="ECO:0000313" key="11">
    <source>
        <dbReference type="Proteomes" id="UP000663879"/>
    </source>
</evidence>
<sequence>MASKIEYSQNPPVISVRGSEGLFLLSPNQNNYSQLAKFNNFQDDSKNCRISTFDQTGKYFAYCNSIQVKVIDLENNCSVLSSIDRPRTSYIRFSPLGNYIVLWETFHISKDAQKESSNLNIYESKSGKLIKSVVHKKQLERFVEWSSDESVFALLSNNGELVFCEPSNPDVVINRIRMENLSNYSFNPVSKCIAVYASGKKSEPSFVRLFKYPDLSNALSNKSFFNSDRVEFKWNKSGTNLLLLCSTETSANSYYGDSTLHQININGESQAVQLSKKGPIYALDWNPARDEFVVVYGTMPAKATLFNGKSEAIYDFGTGPRNECFYNHQGNLLCLAGFGNLRGRIELWNVSSSNKVPQEISAFQADDTTYFEWSPDGEHLMTATTAPRLRVSNGFKVWNYSGENLYNYSMSGNNELWQVQWQQGLYQAKPVFKKTAPTAVVKEETKAYVPPHLRGANRQSQVVTKLHQDDEKPDKALKIKPTEKAPGEDIEKQIKNLKKKLSQIQDLKKKQASGVKLESNQLDKIKHENDVVAELKKLGGV</sequence>
<dbReference type="EMBL" id="CAJNOC010000024">
    <property type="protein sequence ID" value="CAF0707346.1"/>
    <property type="molecule type" value="Genomic_DNA"/>
</dbReference>
<keyword evidence="5" id="KW-0853">WD repeat</keyword>
<proteinExistence type="inferred from homology"/>
<dbReference type="OrthoDB" id="2194683at2759"/>
<dbReference type="InterPro" id="IPR015943">
    <property type="entry name" value="WD40/YVTN_repeat-like_dom_sf"/>
</dbReference>
<dbReference type="PANTHER" id="PTHR13227:SF0">
    <property type="entry name" value="EUKARYOTIC TRANSLATION INITIATION FACTOR 2A"/>
    <property type="match status" value="1"/>
</dbReference>
<keyword evidence="11" id="KW-1185">Reference proteome</keyword>
<evidence type="ECO:0000313" key="10">
    <source>
        <dbReference type="EMBL" id="CAF0707346.1"/>
    </source>
</evidence>
<evidence type="ECO:0000256" key="1">
    <source>
        <dbReference type="ARBA" id="ARBA00003993"/>
    </source>
</evidence>
<dbReference type="InterPro" id="IPR013979">
    <property type="entry name" value="TIF_beta_prop-like"/>
</dbReference>
<evidence type="ECO:0000256" key="3">
    <source>
        <dbReference type="ARBA" id="ARBA00013819"/>
    </source>
</evidence>
<organism evidence="10 11">
    <name type="scientific">Brachionus calyciflorus</name>
    <dbReference type="NCBI Taxonomy" id="104777"/>
    <lineage>
        <taxon>Eukaryota</taxon>
        <taxon>Metazoa</taxon>
        <taxon>Spiralia</taxon>
        <taxon>Gnathifera</taxon>
        <taxon>Rotifera</taxon>
        <taxon>Eurotatoria</taxon>
        <taxon>Monogononta</taxon>
        <taxon>Pseudotrocha</taxon>
        <taxon>Ploima</taxon>
        <taxon>Brachionidae</taxon>
        <taxon>Brachionus</taxon>
    </lineage>
</organism>
<evidence type="ECO:0000256" key="5">
    <source>
        <dbReference type="ARBA" id="ARBA00022574"/>
    </source>
</evidence>
<keyword evidence="6" id="KW-0677">Repeat</keyword>
<evidence type="ECO:0000256" key="2">
    <source>
        <dbReference type="ARBA" id="ARBA00009573"/>
    </source>
</evidence>
<feature type="domain" description="Translation initiation factor beta propellor-like" evidence="9">
    <location>
        <begin position="222"/>
        <end position="419"/>
    </location>
</feature>
<evidence type="ECO:0000259" key="9">
    <source>
        <dbReference type="Pfam" id="PF08662"/>
    </source>
</evidence>
<dbReference type="AlphaFoldDB" id="A0A813M2A0"/>
<dbReference type="PANTHER" id="PTHR13227">
    <property type="entry name" value="EUKARYOTIC TRANSLATION INITIATION FACTOR 2A"/>
    <property type="match status" value="1"/>
</dbReference>
<dbReference type="SUPFAM" id="SSF82171">
    <property type="entry name" value="DPP6 N-terminal domain-like"/>
    <property type="match status" value="1"/>
</dbReference>
<dbReference type="GO" id="GO:0043022">
    <property type="term" value="F:ribosome binding"/>
    <property type="evidence" value="ECO:0007669"/>
    <property type="project" value="TreeGrafter"/>
</dbReference>
<evidence type="ECO:0000256" key="6">
    <source>
        <dbReference type="ARBA" id="ARBA00022737"/>
    </source>
</evidence>
<dbReference type="Proteomes" id="UP000663879">
    <property type="component" value="Unassembled WGS sequence"/>
</dbReference>
<keyword evidence="8" id="KW-0648">Protein biosynthesis</keyword>
<comment type="function">
    <text evidence="1">Functions in the early steps of protein synthesis of a small number of specific mRNAs. Acts by directing the binding of methionyl-tRNAi to 40S ribosomal subunits. In contrast to the eIF-2 complex, it binds methionyl-tRNAi to 40S subunits in a codon-dependent manner, whereas the eIF-2 complex binds methionyl-tRNAi to 40S subunits in a GTP-dependent manner.</text>
</comment>
<dbReference type="Pfam" id="PF08662">
    <property type="entry name" value="eIF2A"/>
    <property type="match status" value="1"/>
</dbReference>
<protein>
    <recommendedName>
        <fullName evidence="3">Eukaryotic translation initiation factor 2A</fullName>
    </recommendedName>
</protein>
<dbReference type="Gene3D" id="2.130.10.10">
    <property type="entry name" value="YVTN repeat-like/Quinoprotein amine dehydrogenase"/>
    <property type="match status" value="1"/>
</dbReference>
<gene>
    <name evidence="10" type="ORF">OXX778_LOCUS487</name>
</gene>
<comment type="similarity">
    <text evidence="2">Belongs to the WD repeat EIF2A family.</text>
</comment>
<comment type="caution">
    <text evidence="10">The sequence shown here is derived from an EMBL/GenBank/DDBJ whole genome shotgun (WGS) entry which is preliminary data.</text>
</comment>
<evidence type="ECO:0000256" key="4">
    <source>
        <dbReference type="ARBA" id="ARBA00022540"/>
    </source>
</evidence>
<name>A0A813M2A0_9BILA</name>
<keyword evidence="4" id="KW-0396">Initiation factor</keyword>
<dbReference type="GO" id="GO:0006417">
    <property type="term" value="P:regulation of translation"/>
    <property type="evidence" value="ECO:0007669"/>
    <property type="project" value="UniProtKB-KW"/>
</dbReference>
<evidence type="ECO:0000256" key="8">
    <source>
        <dbReference type="ARBA" id="ARBA00022917"/>
    </source>
</evidence>
<keyword evidence="7" id="KW-0810">Translation regulation</keyword>